<sequence>MEYRVLGRFELAEKGLMRAVTRRLARGVLFALVLYRNQSVPPDRLIDLLWGPAEDDDRLHSLRTRMWDLRRVLTADRLVTDDVGYRLRIDPDRDEVDVDRFRDLHRQGRAALSAGNPDVAVRLLDEAMAQWTTDQLADLLPATPTMAALVTGLIEERRDARNALVSARLALGWHRELLPELRTLVAAEPGNEQVWADLMLALYRCGLQADALNAFSNAEAAMAAHVGVEPGPALRTLRRRIQCNDPELRPPVVTDPQAGHQMRRTVPRQLPADLADFTGREGEAAELIAMLSPASSATAPRVVEVSGPPGVGKTVLAVRVAHAVVHDYPDGQLYLRLAGASPAPRKAPELLGEVLHALGVSASDIPRTLAQRAALLRTTLADQRLLIVLDDAACPEQVQPLLPGAAGCAVVITSRTRLAGIATGRSIGLGPLDHRDAMQLLSRLAGPERVNADPEAADAVIEACGRFPLAVRIAAERLARRPSWPIAYLARRLADEQTRLDELVAGNLAVRASIALSYQTLEPAAQRAFRLLALAGTGEFSAWVGDVILGDPSGALIDALVDHSLLTTVCIDPLGQPRYRFHDLVREYATELLGADPDADVARERLMGAWLELADIADALIPRGLHAPPRTRPPLAARVVQPSLAQRVADAAESWFAAERRNLLAAVEAACGLPCGYRLARELALRLAAFLQLHGYHDDAEHMWTAIAQAADSAEDTVFAARAWLRAAIVLAGDRADPIPALPLVARCITALERAGDQQRLARAYGLRAYCTIATGDLPASRADAERGLALAREIGDPNAEFLCLRILGGTLIRLGRHAEGITRCEEALELAHRQGNTLYVCVALHSLAKSRLHAGQPDAALDLCRQGFDLSIEGRERLRAYFHRQAGLAYQHLHRHDAAIEALTIAAELFSARHDDYQHACCLRARAKSHQATGNGDQGTRDLEKAVVLFHTLGRRDLENQAWEELARYQSLR</sequence>
<gene>
    <name evidence="3" type="ORF">GCM10023195_76870</name>
</gene>
<dbReference type="InterPro" id="IPR016032">
    <property type="entry name" value="Sig_transdc_resp-reg_C-effctor"/>
</dbReference>
<evidence type="ECO:0000313" key="4">
    <source>
        <dbReference type="Proteomes" id="UP001500212"/>
    </source>
</evidence>
<keyword evidence="4" id="KW-1185">Reference proteome</keyword>
<evidence type="ECO:0000259" key="1">
    <source>
        <dbReference type="SMART" id="SM00382"/>
    </source>
</evidence>
<dbReference type="Proteomes" id="UP001500212">
    <property type="component" value="Unassembled WGS sequence"/>
</dbReference>
<dbReference type="Pfam" id="PF03704">
    <property type="entry name" value="BTAD"/>
    <property type="match status" value="1"/>
</dbReference>
<feature type="domain" description="Bacterial transcriptional activator" evidence="2">
    <location>
        <begin position="96"/>
        <end position="242"/>
    </location>
</feature>
<dbReference type="InterPro" id="IPR005158">
    <property type="entry name" value="BTAD"/>
</dbReference>
<dbReference type="InterPro" id="IPR019734">
    <property type="entry name" value="TPR_rpt"/>
</dbReference>
<dbReference type="PANTHER" id="PTHR47691:SF3">
    <property type="entry name" value="HTH-TYPE TRANSCRIPTIONAL REGULATOR RV0890C-RELATED"/>
    <property type="match status" value="1"/>
</dbReference>
<dbReference type="Gene3D" id="1.25.40.10">
    <property type="entry name" value="Tetratricopeptide repeat domain"/>
    <property type="match status" value="3"/>
</dbReference>
<dbReference type="EMBL" id="BAABHJ010000039">
    <property type="protein sequence ID" value="GAA4617240.1"/>
    <property type="molecule type" value="Genomic_DNA"/>
</dbReference>
<dbReference type="InterPro" id="IPR003593">
    <property type="entry name" value="AAA+_ATPase"/>
</dbReference>
<dbReference type="CDD" id="cd15831">
    <property type="entry name" value="BTAD"/>
    <property type="match status" value="1"/>
</dbReference>
<dbReference type="Pfam" id="PF13424">
    <property type="entry name" value="TPR_12"/>
    <property type="match status" value="1"/>
</dbReference>
<dbReference type="PANTHER" id="PTHR47691">
    <property type="entry name" value="REGULATOR-RELATED"/>
    <property type="match status" value="1"/>
</dbReference>
<dbReference type="SUPFAM" id="SSF48452">
    <property type="entry name" value="TPR-like"/>
    <property type="match status" value="3"/>
</dbReference>
<protein>
    <submittedName>
        <fullName evidence="3">BTAD domain-containing putative transcriptional regulator</fullName>
    </submittedName>
</protein>
<dbReference type="Gene3D" id="1.10.10.10">
    <property type="entry name" value="Winged helix-like DNA-binding domain superfamily/Winged helix DNA-binding domain"/>
    <property type="match status" value="1"/>
</dbReference>
<dbReference type="InterPro" id="IPR011990">
    <property type="entry name" value="TPR-like_helical_dom_sf"/>
</dbReference>
<accession>A0ABP8TX16</accession>
<organism evidence="3 4">
    <name type="scientific">Actinoallomurus liliacearum</name>
    <dbReference type="NCBI Taxonomy" id="1080073"/>
    <lineage>
        <taxon>Bacteria</taxon>
        <taxon>Bacillati</taxon>
        <taxon>Actinomycetota</taxon>
        <taxon>Actinomycetes</taxon>
        <taxon>Streptosporangiales</taxon>
        <taxon>Thermomonosporaceae</taxon>
        <taxon>Actinoallomurus</taxon>
    </lineage>
</organism>
<dbReference type="Gene3D" id="3.40.50.300">
    <property type="entry name" value="P-loop containing nucleotide triphosphate hydrolases"/>
    <property type="match status" value="1"/>
</dbReference>
<dbReference type="InterPro" id="IPR027417">
    <property type="entry name" value="P-loop_NTPase"/>
</dbReference>
<feature type="domain" description="AAA+ ATPase" evidence="1">
    <location>
        <begin position="299"/>
        <end position="433"/>
    </location>
</feature>
<evidence type="ECO:0000259" key="2">
    <source>
        <dbReference type="SMART" id="SM01043"/>
    </source>
</evidence>
<dbReference type="SUPFAM" id="SSF52540">
    <property type="entry name" value="P-loop containing nucleoside triphosphate hydrolases"/>
    <property type="match status" value="1"/>
</dbReference>
<dbReference type="InterPro" id="IPR036388">
    <property type="entry name" value="WH-like_DNA-bd_sf"/>
</dbReference>
<dbReference type="SMART" id="SM01043">
    <property type="entry name" value="BTAD"/>
    <property type="match status" value="1"/>
</dbReference>
<dbReference type="SUPFAM" id="SSF46894">
    <property type="entry name" value="C-terminal effector domain of the bipartite response regulators"/>
    <property type="match status" value="1"/>
</dbReference>
<dbReference type="SMART" id="SM00382">
    <property type="entry name" value="AAA"/>
    <property type="match status" value="1"/>
</dbReference>
<dbReference type="InterPro" id="IPR002182">
    <property type="entry name" value="NB-ARC"/>
</dbReference>
<proteinExistence type="predicted"/>
<dbReference type="Pfam" id="PF00931">
    <property type="entry name" value="NB-ARC"/>
    <property type="match status" value="1"/>
</dbReference>
<dbReference type="PRINTS" id="PR00364">
    <property type="entry name" value="DISEASERSIST"/>
</dbReference>
<dbReference type="SMART" id="SM00028">
    <property type="entry name" value="TPR"/>
    <property type="match status" value="6"/>
</dbReference>
<dbReference type="RefSeq" id="WP_345365477.1">
    <property type="nucleotide sequence ID" value="NZ_BAABHJ010000039.1"/>
</dbReference>
<reference evidence="4" key="1">
    <citation type="journal article" date="2019" name="Int. J. Syst. Evol. Microbiol.">
        <title>The Global Catalogue of Microorganisms (GCM) 10K type strain sequencing project: providing services to taxonomists for standard genome sequencing and annotation.</title>
        <authorList>
            <consortium name="The Broad Institute Genomics Platform"/>
            <consortium name="The Broad Institute Genome Sequencing Center for Infectious Disease"/>
            <person name="Wu L."/>
            <person name="Ma J."/>
        </authorList>
    </citation>
    <scope>NUCLEOTIDE SEQUENCE [LARGE SCALE GENOMIC DNA]</scope>
    <source>
        <strain evidence="4">JCM 17938</strain>
    </source>
</reference>
<name>A0ABP8TX16_9ACTN</name>
<evidence type="ECO:0000313" key="3">
    <source>
        <dbReference type="EMBL" id="GAA4617240.1"/>
    </source>
</evidence>
<comment type="caution">
    <text evidence="3">The sequence shown here is derived from an EMBL/GenBank/DDBJ whole genome shotgun (WGS) entry which is preliminary data.</text>
</comment>